<evidence type="ECO:0000259" key="2">
    <source>
        <dbReference type="Pfam" id="PF13843"/>
    </source>
</evidence>
<accession>A0A146LP75</accession>
<name>A0A146LP75_LYGHE</name>
<evidence type="ECO:0000256" key="1">
    <source>
        <dbReference type="SAM" id="MobiDB-lite"/>
    </source>
</evidence>
<organism evidence="3">
    <name type="scientific">Lygus hesperus</name>
    <name type="common">Western plant bug</name>
    <dbReference type="NCBI Taxonomy" id="30085"/>
    <lineage>
        <taxon>Eukaryota</taxon>
        <taxon>Metazoa</taxon>
        <taxon>Ecdysozoa</taxon>
        <taxon>Arthropoda</taxon>
        <taxon>Hexapoda</taxon>
        <taxon>Insecta</taxon>
        <taxon>Pterygota</taxon>
        <taxon>Neoptera</taxon>
        <taxon>Paraneoptera</taxon>
        <taxon>Hemiptera</taxon>
        <taxon>Heteroptera</taxon>
        <taxon>Panheteroptera</taxon>
        <taxon>Cimicomorpha</taxon>
        <taxon>Miridae</taxon>
        <taxon>Mirini</taxon>
        <taxon>Lygus</taxon>
    </lineage>
</organism>
<proteinExistence type="predicted"/>
<sequence length="720" mass="80776">MCTPGPQDDLTPRLAGVICTGDSFGTYSLDGIVDSVYPIHATTSGHQLPPDRSHLKRKSSDGIKKLIELEKPNNDSQEDGNGDEEETWEEDYDSDEAAGLWLPEGVEQDDVMEATGNVDDILNILGLEDAPLPRKRRRNKKTDNDSAVNGDRSVLLDSDEIRGANGFVWDTVPQTTLPSDETSRSFFVPGPTGEALEAIDPIECFKLFVTDKMMDEIISATNATIDEEIGKSTKRSRDCHFQPVGADEFSALVSLVILSGALQNNRLRSELLFDSMFSGDQFRATMPGSRFNILLNVLAFESKETIKNQSSTNKFIPISKLWNSFIDNCKKHYVPGSHVTIGKQIVPFRGHGCPFIVTTHSPVRHGIQVFLMVDNTSKFMINAVPYLGKNTLPQDCSIESFAVNCLVDPIVDSDRNVTMDEWFTSVSLVKELLEESKLTAIGQIKTNKKELPEFFSDMNYKHRKSGSSILLYAGNVTAVSYKPCNNTGLLSLVSTCHKGQALTNESGKPQVVLDYEATRGAVEAFLGNCSKMTTGRKTFRWPLTMFYQIIDMAIQNSYVVYSHNFISKRKDPKARVLSKLDFALTLVRQLSNAWMRSRLDTPIASSLKSMIRRSLNIPRRPEDVEDASNNEIEDCSSALRGTNPIRYIPSANITRVTAFTLEKDQLVLDDKCRQQCSFCSSKTRRKTRWLCGTCRRTICIEHSRRMCIPCWENYRKSYKK</sequence>
<dbReference type="PANTHER" id="PTHR46599:SF3">
    <property type="entry name" value="PIGGYBAC TRANSPOSABLE ELEMENT-DERIVED PROTEIN 4"/>
    <property type="match status" value="1"/>
</dbReference>
<reference evidence="3" key="1">
    <citation type="journal article" date="2016" name="Gigascience">
        <title>De novo construction of an expanded transcriptome assembly for the western tarnished plant bug, Lygus hesperus.</title>
        <authorList>
            <person name="Tassone E.E."/>
            <person name="Geib S.M."/>
            <person name="Hall B."/>
            <person name="Fabrick J.A."/>
            <person name="Brent C.S."/>
            <person name="Hull J.J."/>
        </authorList>
    </citation>
    <scope>NUCLEOTIDE SEQUENCE</scope>
</reference>
<dbReference type="AlphaFoldDB" id="A0A146LP75"/>
<feature type="compositionally biased region" description="Acidic residues" evidence="1">
    <location>
        <begin position="76"/>
        <end position="95"/>
    </location>
</feature>
<gene>
    <name evidence="3" type="primary">PGBD4_24</name>
    <name evidence="3" type="ORF">g.76301</name>
</gene>
<dbReference type="EMBL" id="GDHC01008928">
    <property type="protein sequence ID" value="JAQ09701.1"/>
    <property type="molecule type" value="Transcribed_RNA"/>
</dbReference>
<feature type="region of interest" description="Disordered" evidence="1">
    <location>
        <begin position="67"/>
        <end position="95"/>
    </location>
</feature>
<evidence type="ECO:0000313" key="3">
    <source>
        <dbReference type="EMBL" id="JAQ09701.1"/>
    </source>
</evidence>
<dbReference type="InterPro" id="IPR029526">
    <property type="entry name" value="PGBD"/>
</dbReference>
<dbReference type="PANTHER" id="PTHR46599">
    <property type="entry name" value="PIGGYBAC TRANSPOSABLE ELEMENT-DERIVED PROTEIN 4"/>
    <property type="match status" value="1"/>
</dbReference>
<protein>
    <submittedName>
        <fullName evidence="3">PiggyBac transposable element-derived protein 4</fullName>
    </submittedName>
</protein>
<dbReference type="Pfam" id="PF13843">
    <property type="entry name" value="DDE_Tnp_1_7"/>
    <property type="match status" value="1"/>
</dbReference>
<feature type="domain" description="PiggyBac transposable element-derived protein" evidence="2">
    <location>
        <begin position="200"/>
        <end position="558"/>
    </location>
</feature>